<evidence type="ECO:0000256" key="1">
    <source>
        <dbReference type="ARBA" id="ARBA00023015"/>
    </source>
</evidence>
<accession>A0A0S7B7G9</accession>
<dbReference type="SMART" id="SM00345">
    <property type="entry name" value="HTH_GNTR"/>
    <property type="match status" value="1"/>
</dbReference>
<gene>
    <name evidence="5" type="ORF">LARV_00894</name>
</gene>
<dbReference type="EMBL" id="DF967972">
    <property type="protein sequence ID" value="GAP13143.1"/>
    <property type="molecule type" value="Genomic_DNA"/>
</dbReference>
<proteinExistence type="predicted"/>
<dbReference type="PROSITE" id="PS50949">
    <property type="entry name" value="HTH_GNTR"/>
    <property type="match status" value="1"/>
</dbReference>
<dbReference type="InterPro" id="IPR050679">
    <property type="entry name" value="Bact_HTH_transcr_reg"/>
</dbReference>
<dbReference type="InterPro" id="IPR011663">
    <property type="entry name" value="UTRA"/>
</dbReference>
<dbReference type="STRING" id="360412.LARV_00894"/>
<evidence type="ECO:0000313" key="6">
    <source>
        <dbReference type="Proteomes" id="UP000055060"/>
    </source>
</evidence>
<sequence>MPKPEKIDFNNHVPYYIQLIEILKGMVDEKIWKPGDQIPGEEELCQTYQISRTVVRQALQELEREGVIVRRKGKGTFIAEPKIVEGLVEKLTGFYSDMVERGLKPQTKVIHHRVIPADEKVAGFLEIPVGTPVVDIRRLRSIDNVPIQLVSTYIPLSLCPKLAEVDLTNRSLYEFLEKECGLFISRGRRFIEAVTASNEEAHFLQIAKGDPLIKLDSISFLENGTPVEYYHAFHRGDRSRFVVELFRSRETSGKIDDLVDHPENLPGSSVNILPDHD</sequence>
<dbReference type="RefSeq" id="WP_075072499.1">
    <property type="nucleotide sequence ID" value="NZ_DF967972.1"/>
</dbReference>
<evidence type="ECO:0000256" key="2">
    <source>
        <dbReference type="ARBA" id="ARBA00023125"/>
    </source>
</evidence>
<dbReference type="Pfam" id="PF00392">
    <property type="entry name" value="GntR"/>
    <property type="match status" value="1"/>
</dbReference>
<name>A0A0S7B7G9_9CHLR</name>
<dbReference type="InterPro" id="IPR036390">
    <property type="entry name" value="WH_DNA-bd_sf"/>
</dbReference>
<dbReference type="Pfam" id="PF07702">
    <property type="entry name" value="UTRA"/>
    <property type="match status" value="1"/>
</dbReference>
<dbReference type="PRINTS" id="PR00035">
    <property type="entry name" value="HTHGNTR"/>
</dbReference>
<dbReference type="InterPro" id="IPR000524">
    <property type="entry name" value="Tscrpt_reg_HTH_GntR"/>
</dbReference>
<keyword evidence="2" id="KW-0238">DNA-binding</keyword>
<dbReference type="PANTHER" id="PTHR44846:SF1">
    <property type="entry name" value="MANNOSYL-D-GLYCERATE TRANSPORT_METABOLISM SYSTEM REPRESSOR MNGR-RELATED"/>
    <property type="match status" value="1"/>
</dbReference>
<evidence type="ECO:0000259" key="4">
    <source>
        <dbReference type="PROSITE" id="PS50949"/>
    </source>
</evidence>
<keyword evidence="3" id="KW-0804">Transcription</keyword>
<dbReference type="CDD" id="cd07377">
    <property type="entry name" value="WHTH_GntR"/>
    <property type="match status" value="1"/>
</dbReference>
<organism evidence="5">
    <name type="scientific">Longilinea arvoryzae</name>
    <dbReference type="NCBI Taxonomy" id="360412"/>
    <lineage>
        <taxon>Bacteria</taxon>
        <taxon>Bacillati</taxon>
        <taxon>Chloroflexota</taxon>
        <taxon>Anaerolineae</taxon>
        <taxon>Anaerolineales</taxon>
        <taxon>Anaerolineaceae</taxon>
        <taxon>Longilinea</taxon>
    </lineage>
</organism>
<dbReference type="SUPFAM" id="SSF46785">
    <property type="entry name" value="Winged helix' DNA-binding domain"/>
    <property type="match status" value="1"/>
</dbReference>
<evidence type="ECO:0000313" key="5">
    <source>
        <dbReference type="EMBL" id="GAP13143.1"/>
    </source>
</evidence>
<dbReference type="Gene3D" id="1.10.10.10">
    <property type="entry name" value="Winged helix-like DNA-binding domain superfamily/Winged helix DNA-binding domain"/>
    <property type="match status" value="1"/>
</dbReference>
<dbReference type="InterPro" id="IPR036388">
    <property type="entry name" value="WH-like_DNA-bd_sf"/>
</dbReference>
<reference evidence="5" key="1">
    <citation type="submission" date="2015-07" db="EMBL/GenBank/DDBJ databases">
        <title>Draft Genome Sequences of Anaerolinea thermolimosa IMO-1, Bellilinea caldifistulae GOMI-1, Leptolinea tardivitalis YMTK-2, Levilinea saccharolytica KIBI-1,Longilinea arvoryzae KOME-1, Previously Described as Members of the Anaerolineaceae (Chloroflexi).</title>
        <authorList>
            <person name="Sekiguchi Y."/>
            <person name="Ohashi A."/>
            <person name="Matsuura N."/>
            <person name="Tourlousse M.D."/>
        </authorList>
    </citation>
    <scope>NUCLEOTIDE SEQUENCE [LARGE SCALE GENOMIC DNA]</scope>
    <source>
        <strain evidence="5">KOME-1</strain>
    </source>
</reference>
<evidence type="ECO:0000256" key="3">
    <source>
        <dbReference type="ARBA" id="ARBA00023163"/>
    </source>
</evidence>
<dbReference type="GO" id="GO:0003677">
    <property type="term" value="F:DNA binding"/>
    <property type="evidence" value="ECO:0007669"/>
    <property type="project" value="UniProtKB-KW"/>
</dbReference>
<dbReference type="Gene3D" id="3.40.1410.10">
    <property type="entry name" value="Chorismate lyase-like"/>
    <property type="match status" value="1"/>
</dbReference>
<keyword evidence="1" id="KW-0805">Transcription regulation</keyword>
<dbReference type="Proteomes" id="UP000055060">
    <property type="component" value="Unassembled WGS sequence"/>
</dbReference>
<dbReference type="SUPFAM" id="SSF64288">
    <property type="entry name" value="Chorismate lyase-like"/>
    <property type="match status" value="1"/>
</dbReference>
<dbReference type="AlphaFoldDB" id="A0A0S7B7G9"/>
<dbReference type="SMART" id="SM00866">
    <property type="entry name" value="UTRA"/>
    <property type="match status" value="1"/>
</dbReference>
<protein>
    <submittedName>
        <fullName evidence="5">Transcriptional regulator, GntR family</fullName>
    </submittedName>
</protein>
<dbReference type="GO" id="GO:0045892">
    <property type="term" value="P:negative regulation of DNA-templated transcription"/>
    <property type="evidence" value="ECO:0007669"/>
    <property type="project" value="TreeGrafter"/>
</dbReference>
<keyword evidence="6" id="KW-1185">Reference proteome</keyword>
<feature type="domain" description="HTH gntR-type" evidence="4">
    <location>
        <begin position="13"/>
        <end position="81"/>
    </location>
</feature>
<dbReference type="OrthoDB" id="146373at2"/>
<dbReference type="InterPro" id="IPR028978">
    <property type="entry name" value="Chorismate_lyase_/UTRA_dom_sf"/>
</dbReference>
<dbReference type="GO" id="GO:0003700">
    <property type="term" value="F:DNA-binding transcription factor activity"/>
    <property type="evidence" value="ECO:0007669"/>
    <property type="project" value="InterPro"/>
</dbReference>
<dbReference type="PANTHER" id="PTHR44846">
    <property type="entry name" value="MANNOSYL-D-GLYCERATE TRANSPORT/METABOLISM SYSTEM REPRESSOR MNGR-RELATED"/>
    <property type="match status" value="1"/>
</dbReference>